<evidence type="ECO:0000256" key="3">
    <source>
        <dbReference type="ARBA" id="ARBA00022692"/>
    </source>
</evidence>
<evidence type="ECO:0000313" key="10">
    <source>
        <dbReference type="RefSeq" id="XP_017784104.1"/>
    </source>
</evidence>
<keyword evidence="2 8" id="KW-1003">Cell membrane</keyword>
<evidence type="ECO:0000256" key="5">
    <source>
        <dbReference type="ARBA" id="ARBA00023136"/>
    </source>
</evidence>
<dbReference type="PANTHER" id="PTHR21143">
    <property type="entry name" value="INVERTEBRATE GUSTATORY RECEPTOR"/>
    <property type="match status" value="1"/>
</dbReference>
<feature type="transmembrane region" description="Helical" evidence="8">
    <location>
        <begin position="59"/>
        <end position="80"/>
    </location>
</feature>
<dbReference type="InterPro" id="IPR013604">
    <property type="entry name" value="7TM_chemorcpt"/>
</dbReference>
<comment type="subcellular location">
    <subcellularLocation>
        <location evidence="1 8">Cell membrane</location>
        <topology evidence="1 8">Multi-pass membrane protein</topology>
    </subcellularLocation>
</comment>
<protein>
    <recommendedName>
        <fullName evidence="8">Gustatory receptor</fullName>
    </recommendedName>
</protein>
<feature type="transmembrane region" description="Helical" evidence="8">
    <location>
        <begin position="92"/>
        <end position="112"/>
    </location>
</feature>
<gene>
    <name evidence="10" type="primary">LOC108567897</name>
</gene>
<keyword evidence="5 8" id="KW-0472">Membrane</keyword>
<feature type="transmembrane region" description="Helical" evidence="8">
    <location>
        <begin position="219"/>
        <end position="241"/>
    </location>
</feature>
<evidence type="ECO:0000256" key="7">
    <source>
        <dbReference type="ARBA" id="ARBA00023224"/>
    </source>
</evidence>
<keyword evidence="4 8" id="KW-1133">Transmembrane helix</keyword>
<comment type="function">
    <text evidence="8">Gustatory receptor which mediates acceptance or avoidance behavior, depending on its substrates.</text>
</comment>
<comment type="similarity">
    <text evidence="8">Belongs to the insect chemoreceptor superfamily. Gustatory receptor (GR) family.</text>
</comment>
<comment type="caution">
    <text evidence="8">Lacks conserved residue(s) required for the propagation of feature annotation.</text>
</comment>
<reference evidence="10" key="1">
    <citation type="submission" date="2025-08" db="UniProtKB">
        <authorList>
            <consortium name="RefSeq"/>
        </authorList>
    </citation>
    <scope>IDENTIFICATION</scope>
    <source>
        <tissue evidence="10">Whole Larva</tissue>
    </source>
</reference>
<feature type="transmembrane region" description="Helical" evidence="8">
    <location>
        <begin position="12"/>
        <end position="31"/>
    </location>
</feature>
<evidence type="ECO:0000256" key="1">
    <source>
        <dbReference type="ARBA" id="ARBA00004651"/>
    </source>
</evidence>
<dbReference type="GeneID" id="108567897"/>
<evidence type="ECO:0000256" key="2">
    <source>
        <dbReference type="ARBA" id="ARBA00022475"/>
    </source>
</evidence>
<accession>A0ABM1NBA4</accession>
<sequence length="338" mass="39295">MSITNYTKIGHMMLFSANIMSTFSRFPYYFWNRNKFKKVVVKMQQIQRVLGMEEESYTIKNLVICSVFLCYAALYIYIDLILNDYKSITRKLAQYINLIMELYECLLIYKVISEMYKQYHFINNKMGSDIGFLAIGKLLPISKMKAKNKNIKKIKLQERDNFLNRLTVYSDVHMKISKMGRMANDVFGIPILYTLGIRFMLIIMYGHLLSYPIAVGIKIILIIILIILCYVHIIYLIYWWVRTADEGKLTLSYIHKIWNSLASNDEVDVRVNHLQLITVQLSNSRPEFTAFDLFQIDWPAVLMLTGAASTYVVILIQFEMAAAAKGLNITLAPDESIL</sequence>
<organism evidence="9 10">
    <name type="scientific">Nicrophorus vespilloides</name>
    <name type="common">Boreal carrion beetle</name>
    <dbReference type="NCBI Taxonomy" id="110193"/>
    <lineage>
        <taxon>Eukaryota</taxon>
        <taxon>Metazoa</taxon>
        <taxon>Ecdysozoa</taxon>
        <taxon>Arthropoda</taxon>
        <taxon>Hexapoda</taxon>
        <taxon>Insecta</taxon>
        <taxon>Pterygota</taxon>
        <taxon>Neoptera</taxon>
        <taxon>Endopterygota</taxon>
        <taxon>Coleoptera</taxon>
        <taxon>Polyphaga</taxon>
        <taxon>Staphyliniformia</taxon>
        <taxon>Silphidae</taxon>
        <taxon>Nicrophorinae</taxon>
        <taxon>Nicrophorus</taxon>
    </lineage>
</organism>
<evidence type="ECO:0000256" key="8">
    <source>
        <dbReference type="RuleBase" id="RU363108"/>
    </source>
</evidence>
<keyword evidence="7 8" id="KW-0807">Transducer</keyword>
<keyword evidence="9" id="KW-1185">Reference proteome</keyword>
<keyword evidence="3 8" id="KW-0812">Transmembrane</keyword>
<name>A0ABM1NBA4_NICVS</name>
<evidence type="ECO:0000256" key="4">
    <source>
        <dbReference type="ARBA" id="ARBA00022989"/>
    </source>
</evidence>
<dbReference type="PANTHER" id="PTHR21143:SF133">
    <property type="entry name" value="GUSTATORY AND PHEROMONE RECEPTOR 32A-RELATED"/>
    <property type="match status" value="1"/>
</dbReference>
<dbReference type="Proteomes" id="UP000695000">
    <property type="component" value="Unplaced"/>
</dbReference>
<evidence type="ECO:0000313" key="9">
    <source>
        <dbReference type="Proteomes" id="UP000695000"/>
    </source>
</evidence>
<keyword evidence="6 8" id="KW-0675">Receptor</keyword>
<feature type="transmembrane region" description="Helical" evidence="8">
    <location>
        <begin position="187"/>
        <end position="207"/>
    </location>
</feature>
<feature type="transmembrane region" description="Helical" evidence="8">
    <location>
        <begin position="298"/>
        <end position="318"/>
    </location>
</feature>
<evidence type="ECO:0000256" key="6">
    <source>
        <dbReference type="ARBA" id="ARBA00023170"/>
    </source>
</evidence>
<dbReference type="Pfam" id="PF08395">
    <property type="entry name" value="7tm_7"/>
    <property type="match status" value="1"/>
</dbReference>
<dbReference type="RefSeq" id="XP_017784104.1">
    <property type="nucleotide sequence ID" value="XM_017928615.1"/>
</dbReference>
<proteinExistence type="inferred from homology"/>